<sequence>MGASWTPYNGTPDLEGKIAVVTGSNSGIGLYTALHLALHGAKVYMGARTRAKADDAKKTILSLHPTIAEERLIWLPLDLSKLSSVQEAVKELEGKEHKIDILSEVNNAGLATSEIELTDAGWEMTMAVCHVGHFVLTNGLLSLLKKAAAEKDSDVRVVTVSSSASHAFLPPGYKIDFSKPDFLKGNLPYEPWKYRYLFRHMFTIKILHYSLAKMANIMFAQELQRRLDKLGVPIISLSLNPGAVKSDNAVSIFSGFLQPLMRQVMLTLDEGSFTSLFAATAPEVWRQSEVYKGKYLEPVGKVQDPLRIAQDEKQAQALWDTTSKEVNKYLLEHGLQTLHDL</sequence>
<comment type="caution">
    <text evidence="1">The sequence shown here is derived from an EMBL/GenBank/DDBJ whole genome shotgun (WGS) entry which is preliminary data.</text>
</comment>
<protein>
    <submittedName>
        <fullName evidence="1">Uncharacterized protein</fullName>
    </submittedName>
</protein>
<proteinExistence type="predicted"/>
<accession>A0ACA9UTD1</accession>
<evidence type="ECO:0000313" key="2">
    <source>
        <dbReference type="Proteomes" id="UP000836387"/>
    </source>
</evidence>
<gene>
    <name evidence="1" type="ORF">CRV2_00008643</name>
</gene>
<organism evidence="1 2">
    <name type="scientific">Clonostachys rosea f. rosea IK726</name>
    <dbReference type="NCBI Taxonomy" id="1349383"/>
    <lineage>
        <taxon>Eukaryota</taxon>
        <taxon>Fungi</taxon>
        <taxon>Dikarya</taxon>
        <taxon>Ascomycota</taxon>
        <taxon>Pezizomycotina</taxon>
        <taxon>Sordariomycetes</taxon>
        <taxon>Hypocreomycetidae</taxon>
        <taxon>Hypocreales</taxon>
        <taxon>Bionectriaceae</taxon>
        <taxon>Clonostachys</taxon>
    </lineage>
</organism>
<reference evidence="1" key="2">
    <citation type="submission" date="2021-10" db="EMBL/GenBank/DDBJ databases">
        <authorList>
            <person name="Piombo E."/>
        </authorList>
    </citation>
    <scope>NUCLEOTIDE SEQUENCE</scope>
</reference>
<dbReference type="Proteomes" id="UP000836387">
    <property type="component" value="Unassembled WGS sequence"/>
</dbReference>
<evidence type="ECO:0000313" key="1">
    <source>
        <dbReference type="EMBL" id="CAG9956731.1"/>
    </source>
</evidence>
<reference evidence="1" key="1">
    <citation type="submission" date="2020-04" db="EMBL/GenBank/DDBJ databases">
        <authorList>
            <person name="Broberg M."/>
        </authorList>
    </citation>
    <scope>NUCLEOTIDE SEQUENCE</scope>
</reference>
<dbReference type="EMBL" id="CADEHS020000645">
    <property type="protein sequence ID" value="CAG9956731.1"/>
    <property type="molecule type" value="Genomic_DNA"/>
</dbReference>
<name>A0ACA9UTD1_BIOOC</name>
<keyword evidence="2" id="KW-1185">Reference proteome</keyword>